<reference evidence="1 2" key="1">
    <citation type="submission" date="2020-05" db="EMBL/GenBank/DDBJ databases">
        <title>Complete genome of Desulfobulbus oligotrophicus.</title>
        <authorList>
            <person name="Podar M."/>
        </authorList>
    </citation>
    <scope>NUCLEOTIDE SEQUENCE [LARGE SCALE GENOMIC DNA]</scope>
    <source>
        <strain evidence="1 2">Prop6</strain>
    </source>
</reference>
<dbReference type="Proteomes" id="UP000596092">
    <property type="component" value="Chromosome"/>
</dbReference>
<proteinExistence type="predicted"/>
<evidence type="ECO:0000313" key="2">
    <source>
        <dbReference type="Proteomes" id="UP000596092"/>
    </source>
</evidence>
<name>A0A7T5VEE5_9BACT</name>
<protein>
    <submittedName>
        <fullName evidence="1">Uncharacterized protein</fullName>
    </submittedName>
</protein>
<evidence type="ECO:0000313" key="1">
    <source>
        <dbReference type="EMBL" id="QQG66358.1"/>
    </source>
</evidence>
<organism evidence="1 2">
    <name type="scientific">Desulfobulbus oligotrophicus</name>
    <dbReference type="NCBI Taxonomy" id="1909699"/>
    <lineage>
        <taxon>Bacteria</taxon>
        <taxon>Pseudomonadati</taxon>
        <taxon>Thermodesulfobacteriota</taxon>
        <taxon>Desulfobulbia</taxon>
        <taxon>Desulfobulbales</taxon>
        <taxon>Desulfobulbaceae</taxon>
        <taxon>Desulfobulbus</taxon>
    </lineage>
</organism>
<gene>
    <name evidence="1" type="ORF">HP555_11005</name>
</gene>
<dbReference type="KEGG" id="dog:HP555_11005"/>
<dbReference type="AlphaFoldDB" id="A0A7T5VEE5"/>
<sequence>MMRADIAQAIKGMLAATGKFGAVCGLGSDKPAYPLARVWINGCPRDGNIDNTPDALLDLRVAVQIETWLPKDNDGNSIDTALYDLVDTAFAGLHNKKIPGKGTLPLIAYDHPGLGAYSSDGPAVYTIQVSVRVAPQHFSIT</sequence>
<dbReference type="RefSeq" id="WP_199262443.1">
    <property type="nucleotide sequence ID" value="NZ_CP054140.1"/>
</dbReference>
<accession>A0A7T5VEE5</accession>
<keyword evidence="2" id="KW-1185">Reference proteome</keyword>
<dbReference type="EMBL" id="CP054140">
    <property type="protein sequence ID" value="QQG66358.1"/>
    <property type="molecule type" value="Genomic_DNA"/>
</dbReference>